<sequence>MAVSGAPFCNRFVSRKQTKPLQPDPETKRPRMSRPRSPTRGLLQNLLSKNVEQPVHAFKEKDVETLMDRSIPTRKEALLTDALLDRMVIDDRESINQLQLDIAGLRGEVGKVSMAVSQLMEGQREILAMLREGTRTAANVEQLGKKIGIVFSSVQESQKTMKKMGEKVDLLYARSAIGDPKSVMLGPSTPIMTPIYPVITPSASVISDDGCFGDL</sequence>
<evidence type="ECO:0000313" key="2">
    <source>
        <dbReference type="EMBL" id="KAJ7316509.1"/>
    </source>
</evidence>
<dbReference type="Proteomes" id="UP001142489">
    <property type="component" value="Unassembled WGS sequence"/>
</dbReference>
<comment type="caution">
    <text evidence="2">The sequence shown here is derived from an EMBL/GenBank/DDBJ whole genome shotgun (WGS) entry which is preliminary data.</text>
</comment>
<keyword evidence="3" id="KW-1185">Reference proteome</keyword>
<proteinExistence type="predicted"/>
<dbReference type="AlphaFoldDB" id="A0A9Q0XIE5"/>
<organism evidence="2 3">
    <name type="scientific">Phrynocephalus forsythii</name>
    <dbReference type="NCBI Taxonomy" id="171643"/>
    <lineage>
        <taxon>Eukaryota</taxon>
        <taxon>Metazoa</taxon>
        <taxon>Chordata</taxon>
        <taxon>Craniata</taxon>
        <taxon>Vertebrata</taxon>
        <taxon>Euteleostomi</taxon>
        <taxon>Lepidosauria</taxon>
        <taxon>Squamata</taxon>
        <taxon>Bifurcata</taxon>
        <taxon>Unidentata</taxon>
        <taxon>Episquamata</taxon>
        <taxon>Toxicofera</taxon>
        <taxon>Iguania</taxon>
        <taxon>Acrodonta</taxon>
        <taxon>Agamidae</taxon>
        <taxon>Agaminae</taxon>
        <taxon>Phrynocephalus</taxon>
    </lineage>
</organism>
<accession>A0A9Q0XIE5</accession>
<evidence type="ECO:0000256" key="1">
    <source>
        <dbReference type="SAM" id="MobiDB-lite"/>
    </source>
</evidence>
<dbReference type="Pfam" id="PF06595">
    <property type="entry name" value="BDV_P24"/>
    <property type="match status" value="1"/>
</dbReference>
<gene>
    <name evidence="2" type="ORF">JRQ81_002671</name>
</gene>
<reference evidence="2" key="1">
    <citation type="journal article" date="2023" name="DNA Res.">
        <title>Chromosome-level genome assembly of Phrynocephalus forsythii using third-generation DNA sequencing and Hi-C analysis.</title>
        <authorList>
            <person name="Qi Y."/>
            <person name="Zhao W."/>
            <person name="Zhao Y."/>
            <person name="Niu C."/>
            <person name="Cao S."/>
            <person name="Zhang Y."/>
        </authorList>
    </citation>
    <scope>NUCLEOTIDE SEQUENCE</scope>
    <source>
        <tissue evidence="2">Muscle</tissue>
    </source>
</reference>
<dbReference type="EMBL" id="JAPFRF010000011">
    <property type="protein sequence ID" value="KAJ7316509.1"/>
    <property type="molecule type" value="Genomic_DNA"/>
</dbReference>
<protein>
    <submittedName>
        <fullName evidence="2">Uncharacterized protein</fullName>
    </submittedName>
</protein>
<name>A0A9Q0XIE5_9SAUR</name>
<evidence type="ECO:0000313" key="3">
    <source>
        <dbReference type="Proteomes" id="UP001142489"/>
    </source>
</evidence>
<feature type="region of interest" description="Disordered" evidence="1">
    <location>
        <begin position="1"/>
        <end position="40"/>
    </location>
</feature>
<dbReference type="InterPro" id="IPR009517">
    <property type="entry name" value="BDV_P24"/>
</dbReference>